<name>A0A934R8A1_9BACT</name>
<evidence type="ECO:0000313" key="4">
    <source>
        <dbReference type="Proteomes" id="UP000600139"/>
    </source>
</evidence>
<dbReference type="AlphaFoldDB" id="A0A934R8A1"/>
<dbReference type="SUPFAM" id="SSF52317">
    <property type="entry name" value="Class I glutamine amidotransferase-like"/>
    <property type="match status" value="1"/>
</dbReference>
<dbReference type="Proteomes" id="UP000600139">
    <property type="component" value="Unassembled WGS sequence"/>
</dbReference>
<feature type="signal peptide" evidence="1">
    <location>
        <begin position="1"/>
        <end position="26"/>
    </location>
</feature>
<dbReference type="RefSeq" id="WP_200352235.1">
    <property type="nucleotide sequence ID" value="NZ_BAABHZ010000001.1"/>
</dbReference>
<dbReference type="EMBL" id="JAENIK010000012">
    <property type="protein sequence ID" value="MBK1817290.1"/>
    <property type="molecule type" value="Genomic_DNA"/>
</dbReference>
<evidence type="ECO:0000313" key="3">
    <source>
        <dbReference type="EMBL" id="MBK1817290.1"/>
    </source>
</evidence>
<keyword evidence="1" id="KW-0732">Signal</keyword>
<comment type="caution">
    <text evidence="3">The sequence shown here is derived from an EMBL/GenBank/DDBJ whole genome shotgun (WGS) entry which is preliminary data.</text>
</comment>
<protein>
    <submittedName>
        <fullName evidence="3">ThuA domain-containing protein</fullName>
    </submittedName>
</protein>
<feature type="domain" description="ThuA-like" evidence="2">
    <location>
        <begin position="76"/>
        <end position="251"/>
    </location>
</feature>
<keyword evidence="4" id="KW-1185">Reference proteome</keyword>
<proteinExistence type="predicted"/>
<gene>
    <name evidence="3" type="ORF">JIN84_16845</name>
</gene>
<organism evidence="3 4">
    <name type="scientific">Luteolibacter yonseiensis</name>
    <dbReference type="NCBI Taxonomy" id="1144680"/>
    <lineage>
        <taxon>Bacteria</taxon>
        <taxon>Pseudomonadati</taxon>
        <taxon>Verrucomicrobiota</taxon>
        <taxon>Verrucomicrobiia</taxon>
        <taxon>Verrucomicrobiales</taxon>
        <taxon>Verrucomicrobiaceae</taxon>
        <taxon>Luteolibacter</taxon>
    </lineage>
</organism>
<sequence length="254" mass="27700">MKPYLTKITRAVLCAAALCQPLLAQAPDSTEPMGQKFAEPKAAKALRVLLVGSGSSHDFPKYFLGTDAVTLKAVPTFDVAATPNLEEALALLEKADVLVFSGNHDQYGKDEFQDALNKFADARKGIVLLHAATWDHSGWKGYNERFVGGKTPSHGKGDFEVTVKDTKSPVTKGVPATFKIYDENYRFEIGNKTKVDVCCYNAPDGGKDPLPSVWTVKDKKTRIVCITLGHDDKAHDNAAYKTLLVNSVNWVAGR</sequence>
<dbReference type="InterPro" id="IPR029010">
    <property type="entry name" value="ThuA-like"/>
</dbReference>
<reference evidence="3" key="1">
    <citation type="submission" date="2021-01" db="EMBL/GenBank/DDBJ databases">
        <title>Modified the classification status of verrucomicrobia.</title>
        <authorList>
            <person name="Feng X."/>
        </authorList>
    </citation>
    <scope>NUCLEOTIDE SEQUENCE</scope>
    <source>
        <strain evidence="3">JCM 18052</strain>
    </source>
</reference>
<dbReference type="Gene3D" id="3.40.50.880">
    <property type="match status" value="1"/>
</dbReference>
<dbReference type="PANTHER" id="PTHR40469:SF2">
    <property type="entry name" value="GALACTOSE-BINDING DOMAIN-LIKE SUPERFAMILY PROTEIN"/>
    <property type="match status" value="1"/>
</dbReference>
<evidence type="ECO:0000259" key="2">
    <source>
        <dbReference type="Pfam" id="PF06283"/>
    </source>
</evidence>
<evidence type="ECO:0000256" key="1">
    <source>
        <dbReference type="SAM" id="SignalP"/>
    </source>
</evidence>
<dbReference type="InterPro" id="IPR029062">
    <property type="entry name" value="Class_I_gatase-like"/>
</dbReference>
<dbReference type="PANTHER" id="PTHR40469">
    <property type="entry name" value="SECRETED GLYCOSYL HYDROLASE"/>
    <property type="match status" value="1"/>
</dbReference>
<feature type="chain" id="PRO_5036920477" evidence="1">
    <location>
        <begin position="27"/>
        <end position="254"/>
    </location>
</feature>
<dbReference type="Pfam" id="PF06283">
    <property type="entry name" value="ThuA"/>
    <property type="match status" value="1"/>
</dbReference>
<accession>A0A934R8A1</accession>